<protein>
    <recommendedName>
        <fullName evidence="2">Complex 1 LYR protein domain-containing protein</fullName>
    </recommendedName>
</protein>
<dbReference type="InterPro" id="IPR045294">
    <property type="entry name" value="Complex1_LYR_LYRM1"/>
</dbReference>
<dbReference type="Pfam" id="PF05347">
    <property type="entry name" value="Complex1_LYR"/>
    <property type="match status" value="1"/>
</dbReference>
<dbReference type="PANTHER" id="PTHR14273:SF0">
    <property type="entry name" value="LYR MOTIF-CONTAINING PROTEIN 1"/>
    <property type="match status" value="1"/>
</dbReference>
<sequence length="199" mass="23013">MLCFPWFLSVYPSSLIYFGDRHTSFRYIQVGASNSISLNNCIAMLQSSKRLLLSRNPYRAKVLSWYRRFLKAAFTVHWETDEDALYVIKETRRLFRQNALITDELAIERKLREAEMRYELALHYRIPYPRPVHKVQGALQESGIAYAADLDSMYDHPVSPRIGRVQEGSVNYGVMGGIDNSDDLLDDRADAVDTRLRDA</sequence>
<dbReference type="EMBL" id="HE573020">
    <property type="protein sequence ID" value="CCC47422.1"/>
    <property type="molecule type" value="Genomic_DNA"/>
</dbReference>
<dbReference type="AlphaFoldDB" id="G0TTY9"/>
<organism evidence="3">
    <name type="scientific">Trypanosoma vivax (strain Y486)</name>
    <dbReference type="NCBI Taxonomy" id="1055687"/>
    <lineage>
        <taxon>Eukaryota</taxon>
        <taxon>Discoba</taxon>
        <taxon>Euglenozoa</taxon>
        <taxon>Kinetoplastea</taxon>
        <taxon>Metakinetoplastina</taxon>
        <taxon>Trypanosomatida</taxon>
        <taxon>Trypanosomatidae</taxon>
        <taxon>Trypanosoma</taxon>
        <taxon>Duttonella</taxon>
    </lineage>
</organism>
<dbReference type="GO" id="GO:0005739">
    <property type="term" value="C:mitochondrion"/>
    <property type="evidence" value="ECO:0007669"/>
    <property type="project" value="TreeGrafter"/>
</dbReference>
<dbReference type="CDD" id="cd20261">
    <property type="entry name" value="Complex1_LYR_LYRM1"/>
    <property type="match status" value="1"/>
</dbReference>
<name>G0TTY9_TRYVY</name>
<feature type="domain" description="Complex 1 LYR protein" evidence="2">
    <location>
        <begin position="61"/>
        <end position="118"/>
    </location>
</feature>
<dbReference type="InterPro" id="IPR040330">
    <property type="entry name" value="LYRM1"/>
</dbReference>
<comment type="similarity">
    <text evidence="1">Belongs to the complex I LYR family.</text>
</comment>
<gene>
    <name evidence="3" type="ORF">TVY486_0400870</name>
</gene>
<dbReference type="VEuPathDB" id="TriTrypDB:TvY486_0400870"/>
<accession>G0TTY9</accession>
<dbReference type="PANTHER" id="PTHR14273">
    <property type="entry name" value="LYR MOTIF-CONTAINING PROTEIN 1"/>
    <property type="match status" value="1"/>
</dbReference>
<dbReference type="InterPro" id="IPR008011">
    <property type="entry name" value="Complex1_LYR_dom"/>
</dbReference>
<reference evidence="3" key="1">
    <citation type="journal article" date="2012" name="Proc. Natl. Acad. Sci. U.S.A.">
        <title>Antigenic diversity is generated by distinct evolutionary mechanisms in African trypanosome species.</title>
        <authorList>
            <person name="Jackson A.P."/>
            <person name="Berry A."/>
            <person name="Aslett M."/>
            <person name="Allison H.C."/>
            <person name="Burton P."/>
            <person name="Vavrova-Anderson J."/>
            <person name="Brown R."/>
            <person name="Browne H."/>
            <person name="Corton N."/>
            <person name="Hauser H."/>
            <person name="Gamble J."/>
            <person name="Gilderthorp R."/>
            <person name="Marcello L."/>
            <person name="McQuillan J."/>
            <person name="Otto T.D."/>
            <person name="Quail M.A."/>
            <person name="Sanders M.J."/>
            <person name="van Tonder A."/>
            <person name="Ginger M.L."/>
            <person name="Field M.C."/>
            <person name="Barry J.D."/>
            <person name="Hertz-Fowler C."/>
            <person name="Berriman M."/>
        </authorList>
    </citation>
    <scope>NUCLEOTIDE SEQUENCE</scope>
    <source>
        <strain evidence="3">Y486</strain>
    </source>
</reference>
<evidence type="ECO:0000259" key="2">
    <source>
        <dbReference type="Pfam" id="PF05347"/>
    </source>
</evidence>
<evidence type="ECO:0000313" key="3">
    <source>
        <dbReference type="EMBL" id="CCC47422.1"/>
    </source>
</evidence>
<evidence type="ECO:0000256" key="1">
    <source>
        <dbReference type="ARBA" id="ARBA00009508"/>
    </source>
</evidence>
<proteinExistence type="inferred from homology"/>